<organism evidence="1 2">
    <name type="scientific">Parapedobacter koreensis</name>
    <dbReference type="NCBI Taxonomy" id="332977"/>
    <lineage>
        <taxon>Bacteria</taxon>
        <taxon>Pseudomonadati</taxon>
        <taxon>Bacteroidota</taxon>
        <taxon>Sphingobacteriia</taxon>
        <taxon>Sphingobacteriales</taxon>
        <taxon>Sphingobacteriaceae</taxon>
        <taxon>Parapedobacter</taxon>
    </lineage>
</organism>
<dbReference type="Proteomes" id="UP000198916">
    <property type="component" value="Unassembled WGS sequence"/>
</dbReference>
<protein>
    <submittedName>
        <fullName evidence="1">Uncharacterized protein</fullName>
    </submittedName>
</protein>
<proteinExistence type="predicted"/>
<dbReference type="STRING" id="332977.SAMN05421740_104220"/>
<evidence type="ECO:0000313" key="2">
    <source>
        <dbReference type="Proteomes" id="UP000198916"/>
    </source>
</evidence>
<name>A0A1H7P5A3_9SPHI</name>
<gene>
    <name evidence="1" type="ORF">SAMN05421740_104220</name>
</gene>
<evidence type="ECO:0000313" key="1">
    <source>
        <dbReference type="EMBL" id="SEL30983.1"/>
    </source>
</evidence>
<accession>A0A1H7P5A3</accession>
<dbReference type="EMBL" id="FNZR01000004">
    <property type="protein sequence ID" value="SEL30983.1"/>
    <property type="molecule type" value="Genomic_DNA"/>
</dbReference>
<sequence>MQPNSKHIATNGTEVPGNRCSMHRQYLSIGRRRFMVAGSSPLAAIHFLSRQFKTSIIYALFGGSPKGGRSLCLLISILSTQRYRSIIKSPD</sequence>
<dbReference type="RefSeq" id="WP_177181106.1">
    <property type="nucleotide sequence ID" value="NZ_FNZR01000004.1"/>
</dbReference>
<reference evidence="2" key="1">
    <citation type="submission" date="2016-10" db="EMBL/GenBank/DDBJ databases">
        <authorList>
            <person name="Varghese N."/>
            <person name="Submissions S."/>
        </authorList>
    </citation>
    <scope>NUCLEOTIDE SEQUENCE [LARGE SCALE GENOMIC DNA]</scope>
    <source>
        <strain evidence="2">Jip14</strain>
    </source>
</reference>
<keyword evidence="2" id="KW-1185">Reference proteome</keyword>
<dbReference type="AlphaFoldDB" id="A0A1H7P5A3"/>